<reference evidence="3" key="2">
    <citation type="submission" date="2021-05" db="EMBL/GenBank/DDBJ databases">
        <authorList>
            <person name="Moolhuijzen P.M."/>
            <person name="Moffat C.S."/>
        </authorList>
    </citation>
    <scope>NUCLEOTIDE SEQUENCE</scope>
    <source>
        <strain evidence="3">86-124</strain>
    </source>
</reference>
<evidence type="ECO:0000313" key="4">
    <source>
        <dbReference type="Proteomes" id="UP000245464"/>
    </source>
</evidence>
<dbReference type="Proteomes" id="UP000249757">
    <property type="component" value="Unassembled WGS sequence"/>
</dbReference>
<sequence length="156" mass="16936">MRLSTLVATVAMFANTALAAYATVYNNCKFTVFVTSVQTDQSPVQMILPKGLYVETMKVAKNGVGVAVQVMKSQDGLYNGKPVLTMAYSLDPKAGLYYSLSTAHGFDFKGENLRIHNSGGAPLEQIVWVGEPKPDYSAIYHGTADLNLNLCDTFVE</sequence>
<dbReference type="Pfam" id="PF04681">
    <property type="entry name" value="Bys1"/>
    <property type="match status" value="1"/>
</dbReference>
<dbReference type="EMBL" id="NRDI02000002">
    <property type="protein sequence ID" value="KAI1518684.1"/>
    <property type="molecule type" value="Genomic_DNA"/>
</dbReference>
<reference evidence="5" key="4">
    <citation type="journal article" date="2022" name="Microb. Genom.">
        <title>A global pangenome for the wheat fungal pathogen Pyrenophora tritici-repentis and prediction of effector protein structural homology.</title>
        <authorList>
            <person name="Moolhuijzen P.M."/>
            <person name="See P.T."/>
            <person name="Shi G."/>
            <person name="Powell H.R."/>
            <person name="Cockram J."/>
            <person name="Jorgensen L.N."/>
            <person name="Benslimane H."/>
            <person name="Strelkov S.E."/>
            <person name="Turner J."/>
            <person name="Liu Z."/>
            <person name="Moffat C.S."/>
        </authorList>
    </citation>
    <scope>NUCLEOTIDE SEQUENCE [LARGE SCALE GENOMIC DNA]</scope>
</reference>
<evidence type="ECO:0000313" key="5">
    <source>
        <dbReference type="Proteomes" id="UP000249757"/>
    </source>
</evidence>
<keyword evidence="5" id="KW-1185">Reference proteome</keyword>
<dbReference type="PANTHER" id="PTHR36195:SF4">
    <property type="entry name" value="DOMAIN PROTEIN, PUTATIVE (AFU_ORTHOLOGUE AFUA_5G01990)-RELATED"/>
    <property type="match status" value="1"/>
</dbReference>
<evidence type="ECO:0000313" key="3">
    <source>
        <dbReference type="EMBL" id="KAI1518684.1"/>
    </source>
</evidence>
<dbReference type="AlphaFoldDB" id="A0A2W1GUJ2"/>
<feature type="chain" id="PRO_5042701251" evidence="1">
    <location>
        <begin position="20"/>
        <end position="156"/>
    </location>
</feature>
<dbReference type="EMBL" id="NQIK02000002">
    <property type="protein sequence ID" value="KAF7574613.1"/>
    <property type="molecule type" value="Genomic_DNA"/>
</dbReference>
<reference evidence="2" key="1">
    <citation type="journal article" date="2018" name="BMC Genomics">
        <title>Comparative genomics of the wheat fungal pathogen Pyrenophora tritici-repentis reveals chromosomal variations and genome plasticity.</title>
        <authorList>
            <person name="Moolhuijzen P."/>
            <person name="See P.T."/>
            <person name="Hane J.K."/>
            <person name="Shi G."/>
            <person name="Liu Z."/>
            <person name="Oliver R.P."/>
            <person name="Moffat C.S."/>
        </authorList>
    </citation>
    <scope>NUCLEOTIDE SEQUENCE [LARGE SCALE GENOMIC DNA]</scope>
    <source>
        <strain evidence="2">M4</strain>
    </source>
</reference>
<reference evidence="3" key="3">
    <citation type="journal article" date="2022" name="bioRxiv">
        <title>A global pangenome for the wheat fungal pathogen Pyrenophora tritici-repentis and prediction of effector protein structural homology.</title>
        <authorList>
            <person name="Moolhuijzen P."/>
            <person name="See P.T."/>
            <person name="Shi G."/>
            <person name="Powell H.R."/>
            <person name="Cockram J."/>
            <person name="Jorgensen L.N."/>
            <person name="Benslimane H."/>
            <person name="Strelkov S.E."/>
            <person name="Turner J."/>
            <person name="Liu Z."/>
            <person name="Moffat C.S."/>
        </authorList>
    </citation>
    <scope>NUCLEOTIDE SEQUENCE</scope>
    <source>
        <strain evidence="3">86-124</strain>
    </source>
</reference>
<dbReference type="Proteomes" id="UP000245464">
    <property type="component" value="Chromosome 2"/>
</dbReference>
<name>A0A2W1GUJ2_9PLEO</name>
<proteinExistence type="predicted"/>
<organism evidence="2 4">
    <name type="scientific">Pyrenophora tritici-repentis</name>
    <dbReference type="NCBI Taxonomy" id="45151"/>
    <lineage>
        <taxon>Eukaryota</taxon>
        <taxon>Fungi</taxon>
        <taxon>Dikarya</taxon>
        <taxon>Ascomycota</taxon>
        <taxon>Pezizomycotina</taxon>
        <taxon>Dothideomycetes</taxon>
        <taxon>Pleosporomycetidae</taxon>
        <taxon>Pleosporales</taxon>
        <taxon>Pleosporineae</taxon>
        <taxon>Pleosporaceae</taxon>
        <taxon>Pyrenophora</taxon>
    </lineage>
</organism>
<dbReference type="OrthoDB" id="3682664at2759"/>
<accession>A0A2W1GUJ2</accession>
<dbReference type="InterPro" id="IPR006771">
    <property type="entry name" value="CetA-like"/>
</dbReference>
<comment type="caution">
    <text evidence="2">The sequence shown here is derived from an EMBL/GenBank/DDBJ whole genome shotgun (WGS) entry which is preliminary data.</text>
</comment>
<keyword evidence="1" id="KW-0732">Signal</keyword>
<evidence type="ECO:0000256" key="1">
    <source>
        <dbReference type="SAM" id="SignalP"/>
    </source>
</evidence>
<feature type="signal peptide" evidence="1">
    <location>
        <begin position="1"/>
        <end position="19"/>
    </location>
</feature>
<evidence type="ECO:0000313" key="2">
    <source>
        <dbReference type="EMBL" id="KAF7574613.1"/>
    </source>
</evidence>
<dbReference type="PANTHER" id="PTHR36195">
    <property type="entry name" value="DOMAIN PROTEIN, PUTATIVE (AFU_ORTHOLOGUE AFUA_5G01990)-RELATED-RELATED"/>
    <property type="match status" value="1"/>
</dbReference>
<dbReference type="OMA" id="QILWYGE"/>
<protein>
    <submittedName>
        <fullName evidence="2">Uncharacterized protein</fullName>
    </submittedName>
</protein>
<gene>
    <name evidence="3" type="ORF">Ptr86124_001812</name>
    <name evidence="2" type="ORF">PtrM4_062370</name>
</gene>